<evidence type="ECO:0000313" key="6">
    <source>
        <dbReference type="Proteomes" id="UP000198703"/>
    </source>
</evidence>
<protein>
    <recommendedName>
        <fullName evidence="2">biotin--[biotin carboxyl-carrier protein] ligase</fullName>
        <ecNumber evidence="2">6.3.4.15</ecNumber>
    </recommendedName>
</protein>
<sequence>MSFAACLAVADVFDAVAPQADVALKWPNDPLLNGRKAAGVLLESAGGGGRLDWLAVGVGVNLAHAPPQEPGAWPPTSVAAETGAAPDPETALAHLAAALAGWTARLEADGFAPLRAAWLARAARLGEKVTARLPRETVEGVFTDIDATGALVLTCSGARRRIAAADVFFA</sequence>
<dbReference type="STRING" id="89524.SAMN05444370_103482"/>
<dbReference type="InterPro" id="IPR045864">
    <property type="entry name" value="aa-tRNA-synth_II/BPL/LPL"/>
</dbReference>
<reference evidence="5 6" key="1">
    <citation type="submission" date="2016-10" db="EMBL/GenBank/DDBJ databases">
        <authorList>
            <person name="de Groot N.N."/>
        </authorList>
    </citation>
    <scope>NUCLEOTIDE SEQUENCE [LARGE SCALE GENOMIC DNA]</scope>
    <source>
        <strain evidence="5 6">DSM 15345</strain>
    </source>
</reference>
<proteinExistence type="predicted"/>
<comment type="catalytic activity">
    <reaction evidence="3">
        <text>biotin + L-lysyl-[protein] + ATP = N(6)-biotinyl-L-lysyl-[protein] + AMP + diphosphate + H(+)</text>
        <dbReference type="Rhea" id="RHEA:11756"/>
        <dbReference type="Rhea" id="RHEA-COMP:9752"/>
        <dbReference type="Rhea" id="RHEA-COMP:10505"/>
        <dbReference type="ChEBI" id="CHEBI:15378"/>
        <dbReference type="ChEBI" id="CHEBI:29969"/>
        <dbReference type="ChEBI" id="CHEBI:30616"/>
        <dbReference type="ChEBI" id="CHEBI:33019"/>
        <dbReference type="ChEBI" id="CHEBI:57586"/>
        <dbReference type="ChEBI" id="CHEBI:83144"/>
        <dbReference type="ChEBI" id="CHEBI:456215"/>
        <dbReference type="EC" id="6.3.4.15"/>
    </reaction>
</comment>
<accession>A0A1H3ZCL5</accession>
<dbReference type="AlphaFoldDB" id="A0A1H3ZCL5"/>
<evidence type="ECO:0000256" key="1">
    <source>
        <dbReference type="ARBA" id="ARBA00023267"/>
    </source>
</evidence>
<evidence type="ECO:0000313" key="5">
    <source>
        <dbReference type="EMBL" id="SEA21380.1"/>
    </source>
</evidence>
<keyword evidence="1" id="KW-0092">Biotin</keyword>
<dbReference type="GO" id="GO:0005737">
    <property type="term" value="C:cytoplasm"/>
    <property type="evidence" value="ECO:0007669"/>
    <property type="project" value="TreeGrafter"/>
</dbReference>
<organism evidence="5 6">
    <name type="scientific">Rubrimonas cliftonensis</name>
    <dbReference type="NCBI Taxonomy" id="89524"/>
    <lineage>
        <taxon>Bacteria</taxon>
        <taxon>Pseudomonadati</taxon>
        <taxon>Pseudomonadota</taxon>
        <taxon>Alphaproteobacteria</taxon>
        <taxon>Rhodobacterales</taxon>
        <taxon>Paracoccaceae</taxon>
        <taxon>Rubrimonas</taxon>
    </lineage>
</organism>
<evidence type="ECO:0000256" key="2">
    <source>
        <dbReference type="ARBA" id="ARBA00024227"/>
    </source>
</evidence>
<dbReference type="InterPro" id="IPR004143">
    <property type="entry name" value="BPL_LPL_catalytic"/>
</dbReference>
<dbReference type="GO" id="GO:0004077">
    <property type="term" value="F:biotin--[biotin carboxyl-carrier protein] ligase activity"/>
    <property type="evidence" value="ECO:0007669"/>
    <property type="project" value="UniProtKB-EC"/>
</dbReference>
<dbReference type="Pfam" id="PF16917">
    <property type="entry name" value="BPL_LplA_LipB_2"/>
    <property type="match status" value="1"/>
</dbReference>
<dbReference type="SUPFAM" id="SSF55681">
    <property type="entry name" value="Class II aaRS and biotin synthetases"/>
    <property type="match status" value="1"/>
</dbReference>
<gene>
    <name evidence="5" type="ORF">SAMN05444370_103482</name>
</gene>
<evidence type="ECO:0000259" key="4">
    <source>
        <dbReference type="PROSITE" id="PS51733"/>
    </source>
</evidence>
<dbReference type="PROSITE" id="PS51733">
    <property type="entry name" value="BPL_LPL_CATALYTIC"/>
    <property type="match status" value="1"/>
</dbReference>
<dbReference type="Pfam" id="PF02237">
    <property type="entry name" value="BPL_C"/>
    <property type="match status" value="1"/>
</dbReference>
<dbReference type="Proteomes" id="UP000198703">
    <property type="component" value="Unassembled WGS sequence"/>
</dbReference>
<dbReference type="EC" id="6.3.4.15" evidence="2"/>
<dbReference type="Gene3D" id="3.30.930.10">
    <property type="entry name" value="Bira Bifunctional Protein, Domain 2"/>
    <property type="match status" value="1"/>
</dbReference>
<dbReference type="PANTHER" id="PTHR12835">
    <property type="entry name" value="BIOTIN PROTEIN LIGASE"/>
    <property type="match status" value="1"/>
</dbReference>
<name>A0A1H3ZCL5_9RHOB</name>
<dbReference type="PANTHER" id="PTHR12835:SF5">
    <property type="entry name" value="BIOTIN--PROTEIN LIGASE"/>
    <property type="match status" value="1"/>
</dbReference>
<keyword evidence="6" id="KW-1185">Reference proteome</keyword>
<feature type="domain" description="BPL/LPL catalytic" evidence="4">
    <location>
        <begin position="1"/>
        <end position="107"/>
    </location>
</feature>
<evidence type="ECO:0000256" key="3">
    <source>
        <dbReference type="ARBA" id="ARBA00047846"/>
    </source>
</evidence>
<dbReference type="EMBL" id="FNQM01000003">
    <property type="protein sequence ID" value="SEA21380.1"/>
    <property type="molecule type" value="Genomic_DNA"/>
</dbReference>
<dbReference type="Gene3D" id="2.30.30.100">
    <property type="match status" value="1"/>
</dbReference>
<dbReference type="InterPro" id="IPR003142">
    <property type="entry name" value="BPL_C"/>
</dbReference>
<keyword evidence="5" id="KW-0436">Ligase</keyword>